<comment type="caution">
    <text evidence="2">The sequence shown here is derived from an EMBL/GenBank/DDBJ whole genome shotgun (WGS) entry which is preliminary data.</text>
</comment>
<keyword evidence="1" id="KW-1133">Transmembrane helix</keyword>
<dbReference type="Gene3D" id="2.20.28.30">
    <property type="entry name" value="RNA polymerase ii, chain L"/>
    <property type="match status" value="2"/>
</dbReference>
<dbReference type="Proteomes" id="UP000003434">
    <property type="component" value="Unassembled WGS sequence"/>
</dbReference>
<feature type="transmembrane region" description="Helical" evidence="1">
    <location>
        <begin position="332"/>
        <end position="354"/>
    </location>
</feature>
<reference evidence="2 3" key="1">
    <citation type="submission" date="2010-12" db="EMBL/GenBank/DDBJ databases">
        <authorList>
            <person name="Muzny D."/>
            <person name="Qin X."/>
            <person name="Deng J."/>
            <person name="Jiang H."/>
            <person name="Liu Y."/>
            <person name="Qu J."/>
            <person name="Song X.-Z."/>
            <person name="Zhang L."/>
            <person name="Thornton R."/>
            <person name="Coyle M."/>
            <person name="Francisco L."/>
            <person name="Jackson L."/>
            <person name="Javaid M."/>
            <person name="Korchina V."/>
            <person name="Kovar C."/>
            <person name="Mata R."/>
            <person name="Mathew T."/>
            <person name="Ngo R."/>
            <person name="Nguyen L."/>
            <person name="Nguyen N."/>
            <person name="Okwuonu G."/>
            <person name="Ongeri F."/>
            <person name="Pham C."/>
            <person name="Simmons D."/>
            <person name="Wilczek-Boney K."/>
            <person name="Hale W."/>
            <person name="Jakkamsetti A."/>
            <person name="Pham P."/>
            <person name="Ruth R."/>
            <person name="San Lucas F."/>
            <person name="Warren J."/>
            <person name="Zhang J."/>
            <person name="Zhao Z."/>
            <person name="Zhou C."/>
            <person name="Zhu D."/>
            <person name="Lee S."/>
            <person name="Bess C."/>
            <person name="Blankenburg K."/>
            <person name="Forbes L."/>
            <person name="Fu Q."/>
            <person name="Gubbala S."/>
            <person name="Hirani K."/>
            <person name="Jayaseelan J.C."/>
            <person name="Lara F."/>
            <person name="Munidasa M."/>
            <person name="Palculict T."/>
            <person name="Patil S."/>
            <person name="Pu L.-L."/>
            <person name="Saada N."/>
            <person name="Tang L."/>
            <person name="Weissenberger G."/>
            <person name="Zhu Y."/>
            <person name="Hemphill L."/>
            <person name="Shang Y."/>
            <person name="Youmans B."/>
            <person name="Ayvaz T."/>
            <person name="Ross M."/>
            <person name="Santibanez J."/>
            <person name="Aqrawi P."/>
            <person name="Gross S."/>
            <person name="Joshi V."/>
            <person name="Fowler G."/>
            <person name="Nazareth L."/>
            <person name="Reid J."/>
            <person name="Worley K."/>
            <person name="Petrosino J."/>
            <person name="Highlander S."/>
            <person name="Gibbs R."/>
        </authorList>
    </citation>
    <scope>NUCLEOTIDE SEQUENCE [LARGE SCALE GENOMIC DNA]</scope>
    <source>
        <strain evidence="2 3">DSM 3986</strain>
    </source>
</reference>
<sequence>MVRLGGNMATVIYKCKNCGGPVKYSATLGKFDCEYCNTVYTEDEVKLLDLLSERDEVVESSNNGEYVEYHCPSCGANIVTDETTVATTCYYCNNPIVMTGKLESSQMPTKVIPFKVDKKKALESFDNWIKKKKFVPKSFYNDKKEIEEINGVYFPYWLYNTKVLVDLDREGSRTYSRTEGDYKVTYRKDFRIIRKGDVVVKNLPKLALAKSNKVLVESVYPFDFNTSIKFDSSYLSGFVAEKKDIEKEELMSSIEDDVYKYSTRVVEKSMTGERVRVVNNDFTVKKGSFEYAMLPVWAISYNDKDSDKHYFFSVNGQTGKVVGKLPIVMSKLILTALLTILPIFAIVTAILYFTNNLKSNIFWIVLGASILAFFGYIFKVTADYNMTSAAVKDRGVNQIDFNNNYAEKIEYCKDIDLGTRVIGRERIVNKS</sequence>
<proteinExistence type="predicted"/>
<dbReference type="HOGENOM" id="CLU_039030_0_0_9"/>
<evidence type="ECO:0000313" key="2">
    <source>
        <dbReference type="EMBL" id="EFU76739.1"/>
    </source>
</evidence>
<dbReference type="EMBL" id="AEPW01000055">
    <property type="protein sequence ID" value="EFU76739.1"/>
    <property type="molecule type" value="Genomic_DNA"/>
</dbReference>
<evidence type="ECO:0008006" key="4">
    <source>
        <dbReference type="Google" id="ProtNLM"/>
    </source>
</evidence>
<accession>E6LNA7</accession>
<gene>
    <name evidence="2" type="ORF">HMPREF0381_1442</name>
</gene>
<dbReference type="AlphaFoldDB" id="E6LNA7"/>
<dbReference type="eggNOG" id="COG1645">
    <property type="taxonomic scope" value="Bacteria"/>
</dbReference>
<organism evidence="2 3">
    <name type="scientific">Lachnoanaerobaculum saburreum DSM 3986</name>
    <dbReference type="NCBI Taxonomy" id="887325"/>
    <lineage>
        <taxon>Bacteria</taxon>
        <taxon>Bacillati</taxon>
        <taxon>Bacillota</taxon>
        <taxon>Clostridia</taxon>
        <taxon>Lachnospirales</taxon>
        <taxon>Lachnospiraceae</taxon>
        <taxon>Lachnoanaerobaculum</taxon>
    </lineage>
</organism>
<name>E6LNA7_9FIRM</name>
<feature type="transmembrane region" description="Helical" evidence="1">
    <location>
        <begin position="360"/>
        <end position="378"/>
    </location>
</feature>
<keyword evidence="1" id="KW-0472">Membrane</keyword>
<protein>
    <recommendedName>
        <fullName evidence="4">Zinc ribbon domain-containing protein</fullName>
    </recommendedName>
</protein>
<evidence type="ECO:0000256" key="1">
    <source>
        <dbReference type="SAM" id="Phobius"/>
    </source>
</evidence>
<evidence type="ECO:0000313" key="3">
    <source>
        <dbReference type="Proteomes" id="UP000003434"/>
    </source>
</evidence>
<keyword evidence="1" id="KW-0812">Transmembrane</keyword>